<dbReference type="Gene3D" id="3.40.190.80">
    <property type="match status" value="1"/>
</dbReference>
<evidence type="ECO:0000313" key="6">
    <source>
        <dbReference type="Proteomes" id="UP001560045"/>
    </source>
</evidence>
<dbReference type="RefSeq" id="WP_369206451.1">
    <property type="nucleotide sequence ID" value="NZ_JBFNXQ010000031.1"/>
</dbReference>
<dbReference type="Proteomes" id="UP001560045">
    <property type="component" value="Unassembled WGS sequence"/>
</dbReference>
<dbReference type="PANTHER" id="PTHR20854">
    <property type="entry name" value="INOSITOL MONOPHOSPHATASE"/>
    <property type="match status" value="1"/>
</dbReference>
<keyword evidence="1" id="KW-0479">Metal-binding</keyword>
<name>A0ABV3XF22_9ACTN</name>
<sequence>MSGYDDSAHDLQLAFDASEQAAELALAHFEAGASATLKADGTPVTEADRAVERLLRETLSEARPGDAFLGEELGRLGESDRVWILDPIDGTGFFSRGDANWRIHIALEVHGVTEVALVTSPALRRCWWATRGGGSFESSWPREESNTRRLQVSTTSTLADAVLDALDDESRARLPPGAARAPASPLPLVELVRGELDAFLAERYHTWDHAPWILLVEEAGGRFTDRTGGRASDQGGGLYSNAILHGPLLASLHYPVDPRPPGRDTDHRAIHPPSLSDGAHRSRPDP</sequence>
<dbReference type="Pfam" id="PF00459">
    <property type="entry name" value="Inositol_P"/>
    <property type="match status" value="1"/>
</dbReference>
<dbReference type="EMBL" id="JBFNXQ010000031">
    <property type="protein sequence ID" value="MEX5719026.1"/>
    <property type="molecule type" value="Genomic_DNA"/>
</dbReference>
<keyword evidence="3" id="KW-0460">Magnesium</keyword>
<dbReference type="PANTHER" id="PTHR20854:SF4">
    <property type="entry name" value="INOSITOL-1-MONOPHOSPHATASE-RELATED"/>
    <property type="match status" value="1"/>
</dbReference>
<keyword evidence="2" id="KW-0378">Hydrolase</keyword>
<dbReference type="InterPro" id="IPR020583">
    <property type="entry name" value="Inositol_monoP_metal-BS"/>
</dbReference>
<evidence type="ECO:0000256" key="2">
    <source>
        <dbReference type="ARBA" id="ARBA00022801"/>
    </source>
</evidence>
<dbReference type="PRINTS" id="PR00377">
    <property type="entry name" value="IMPHPHTASES"/>
</dbReference>
<dbReference type="Gene3D" id="3.30.540.10">
    <property type="entry name" value="Fructose-1,6-Bisphosphatase, subunit A, domain 1"/>
    <property type="match status" value="1"/>
</dbReference>
<comment type="caution">
    <text evidence="5">The sequence shown here is derived from an EMBL/GenBank/DDBJ whole genome shotgun (WGS) entry which is preliminary data.</text>
</comment>
<keyword evidence="6" id="KW-1185">Reference proteome</keyword>
<organism evidence="5 6">
    <name type="scientific">Geodermatophilus maliterrae</name>
    <dbReference type="NCBI Taxonomy" id="3162531"/>
    <lineage>
        <taxon>Bacteria</taxon>
        <taxon>Bacillati</taxon>
        <taxon>Actinomycetota</taxon>
        <taxon>Actinomycetes</taxon>
        <taxon>Geodermatophilales</taxon>
        <taxon>Geodermatophilaceae</taxon>
        <taxon>Geodermatophilus</taxon>
    </lineage>
</organism>
<dbReference type="InterPro" id="IPR000760">
    <property type="entry name" value="Inositol_monophosphatase-like"/>
</dbReference>
<evidence type="ECO:0000256" key="4">
    <source>
        <dbReference type="SAM" id="MobiDB-lite"/>
    </source>
</evidence>
<dbReference type="SUPFAM" id="SSF56655">
    <property type="entry name" value="Carbohydrate phosphatase"/>
    <property type="match status" value="1"/>
</dbReference>
<feature type="compositionally biased region" description="Basic and acidic residues" evidence="4">
    <location>
        <begin position="260"/>
        <end position="269"/>
    </location>
</feature>
<evidence type="ECO:0000256" key="1">
    <source>
        <dbReference type="ARBA" id="ARBA00022723"/>
    </source>
</evidence>
<dbReference type="PROSITE" id="PS00629">
    <property type="entry name" value="IMP_1"/>
    <property type="match status" value="1"/>
</dbReference>
<accession>A0ABV3XF22</accession>
<reference evidence="5 6" key="1">
    <citation type="submission" date="2024-06" db="EMBL/GenBank/DDBJ databases">
        <title>Draft genome sequence of Geodermatophilus badlandi, a novel member of the Geodermatophilaceae isolated from badland sedimentary rocks in the Red desert, Wyoming, USA.</title>
        <authorList>
            <person name="Ben Tekaya S."/>
            <person name="Nouioui I."/>
            <person name="Flores G.M."/>
            <person name="Shaal M.N."/>
            <person name="Bredoire F."/>
            <person name="Basile F."/>
            <person name="Van Diepen L."/>
            <person name="Ward N.L."/>
        </authorList>
    </citation>
    <scope>NUCLEOTIDE SEQUENCE [LARGE SCALE GENOMIC DNA]</scope>
    <source>
        <strain evidence="5 6">WL48A</strain>
    </source>
</reference>
<gene>
    <name evidence="5" type="ORF">ABQ292_11725</name>
</gene>
<proteinExistence type="predicted"/>
<feature type="region of interest" description="Disordered" evidence="4">
    <location>
        <begin position="253"/>
        <end position="286"/>
    </location>
</feature>
<evidence type="ECO:0000313" key="5">
    <source>
        <dbReference type="EMBL" id="MEX5719026.1"/>
    </source>
</evidence>
<evidence type="ECO:0000256" key="3">
    <source>
        <dbReference type="ARBA" id="ARBA00022842"/>
    </source>
</evidence>
<protein>
    <submittedName>
        <fullName evidence="5">Inositol monophosphatase</fullName>
    </submittedName>
</protein>